<feature type="transmembrane region" description="Helical" evidence="1">
    <location>
        <begin position="12"/>
        <end position="34"/>
    </location>
</feature>
<evidence type="ECO:0000313" key="2">
    <source>
        <dbReference type="EMBL" id="MBW98754.1"/>
    </source>
</evidence>
<protein>
    <submittedName>
        <fullName evidence="2">Uncharacterized protein</fullName>
    </submittedName>
</protein>
<evidence type="ECO:0000256" key="1">
    <source>
        <dbReference type="SAM" id="Phobius"/>
    </source>
</evidence>
<keyword evidence="1" id="KW-0812">Transmembrane</keyword>
<sequence length="58" mass="6455">MIQSDTKPCASFTLQIPVAPTAFSIFSIIFYSVFDACCRCNNGSHKLDRDAMPIDRPN</sequence>
<keyword evidence="1" id="KW-1133">Transmembrane helix</keyword>
<accession>A0A2P2JZ45</accession>
<keyword evidence="1" id="KW-0472">Membrane</keyword>
<dbReference type="EMBL" id="GGEC01018271">
    <property type="protein sequence ID" value="MBW98754.1"/>
    <property type="molecule type" value="Transcribed_RNA"/>
</dbReference>
<dbReference type="AlphaFoldDB" id="A0A2P2JZ45"/>
<organism evidence="2">
    <name type="scientific">Rhizophora mucronata</name>
    <name type="common">Asiatic mangrove</name>
    <dbReference type="NCBI Taxonomy" id="61149"/>
    <lineage>
        <taxon>Eukaryota</taxon>
        <taxon>Viridiplantae</taxon>
        <taxon>Streptophyta</taxon>
        <taxon>Embryophyta</taxon>
        <taxon>Tracheophyta</taxon>
        <taxon>Spermatophyta</taxon>
        <taxon>Magnoliopsida</taxon>
        <taxon>eudicotyledons</taxon>
        <taxon>Gunneridae</taxon>
        <taxon>Pentapetalae</taxon>
        <taxon>rosids</taxon>
        <taxon>fabids</taxon>
        <taxon>Malpighiales</taxon>
        <taxon>Rhizophoraceae</taxon>
        <taxon>Rhizophora</taxon>
    </lineage>
</organism>
<reference evidence="2" key="1">
    <citation type="submission" date="2018-02" db="EMBL/GenBank/DDBJ databases">
        <title>Rhizophora mucronata_Transcriptome.</title>
        <authorList>
            <person name="Meera S.P."/>
            <person name="Sreeshan A."/>
            <person name="Augustine A."/>
        </authorList>
    </citation>
    <scope>NUCLEOTIDE SEQUENCE</scope>
    <source>
        <tissue evidence="2">Leaf</tissue>
    </source>
</reference>
<name>A0A2P2JZ45_RHIMU</name>
<proteinExistence type="predicted"/>